<name>A0AA36H558_CYLNA</name>
<dbReference type="EMBL" id="CATQJL010000305">
    <property type="protein sequence ID" value="CAJ0603927.1"/>
    <property type="molecule type" value="Genomic_DNA"/>
</dbReference>
<evidence type="ECO:0000313" key="2">
    <source>
        <dbReference type="Proteomes" id="UP001176961"/>
    </source>
</evidence>
<reference evidence="1" key="1">
    <citation type="submission" date="2023-07" db="EMBL/GenBank/DDBJ databases">
        <authorList>
            <consortium name="CYATHOMIX"/>
        </authorList>
    </citation>
    <scope>NUCLEOTIDE SEQUENCE</scope>
    <source>
        <strain evidence="1">N/A</strain>
    </source>
</reference>
<dbReference type="Proteomes" id="UP001176961">
    <property type="component" value="Unassembled WGS sequence"/>
</dbReference>
<keyword evidence="2" id="KW-1185">Reference proteome</keyword>
<feature type="non-terminal residue" evidence="1">
    <location>
        <position position="1"/>
    </location>
</feature>
<gene>
    <name evidence="1" type="ORF">CYNAS_LOCUS15910</name>
</gene>
<evidence type="ECO:0000313" key="1">
    <source>
        <dbReference type="EMBL" id="CAJ0603927.1"/>
    </source>
</evidence>
<sequence>MKIWLYLLCATPKSLSVARSPQKTTVATKIVTKATMSSLKSSATIVPLYTTSNLLTVSASMSETSLRAQKELTDNASLTL</sequence>
<comment type="caution">
    <text evidence="1">The sequence shown here is derived from an EMBL/GenBank/DDBJ whole genome shotgun (WGS) entry which is preliminary data.</text>
</comment>
<accession>A0AA36H558</accession>
<organism evidence="1 2">
    <name type="scientific">Cylicocyclus nassatus</name>
    <name type="common">Nematode worm</name>
    <dbReference type="NCBI Taxonomy" id="53992"/>
    <lineage>
        <taxon>Eukaryota</taxon>
        <taxon>Metazoa</taxon>
        <taxon>Ecdysozoa</taxon>
        <taxon>Nematoda</taxon>
        <taxon>Chromadorea</taxon>
        <taxon>Rhabditida</taxon>
        <taxon>Rhabditina</taxon>
        <taxon>Rhabditomorpha</taxon>
        <taxon>Strongyloidea</taxon>
        <taxon>Strongylidae</taxon>
        <taxon>Cylicocyclus</taxon>
    </lineage>
</organism>
<proteinExistence type="predicted"/>
<protein>
    <submittedName>
        <fullName evidence="1">Uncharacterized protein</fullName>
    </submittedName>
</protein>
<dbReference type="AlphaFoldDB" id="A0AA36H558"/>